<evidence type="ECO:0000313" key="2">
    <source>
        <dbReference type="EMBL" id="QHT93442.1"/>
    </source>
</evidence>
<feature type="region of interest" description="Disordered" evidence="1">
    <location>
        <begin position="164"/>
        <end position="188"/>
    </location>
</feature>
<organism evidence="2">
    <name type="scientific">viral metagenome</name>
    <dbReference type="NCBI Taxonomy" id="1070528"/>
    <lineage>
        <taxon>unclassified sequences</taxon>
        <taxon>metagenomes</taxon>
        <taxon>organismal metagenomes</taxon>
    </lineage>
</organism>
<accession>A0A6C0IKE3</accession>
<sequence length="188" mass="21758">MNTDDKVKNEILTTDNDKKVVAPDECLELKHIQYKSMILSGVPCSMEYGVDNIERLNNLEKFLETSTVKTKTDGWNKLDMTVKMQKVTEFVEEYHKEHSLSDSERDDLYKYVRDCLDKKKLTRVKDVDYNAETGKLVTIHGLYYNKTSKKYTIKNSDVKKGSVLSRLPQKKKTLKKTSSVSEKESDSK</sequence>
<reference evidence="2" key="1">
    <citation type="journal article" date="2020" name="Nature">
        <title>Giant virus diversity and host interactions through global metagenomics.</title>
        <authorList>
            <person name="Schulz F."/>
            <person name="Roux S."/>
            <person name="Paez-Espino D."/>
            <person name="Jungbluth S."/>
            <person name="Walsh D.A."/>
            <person name="Denef V.J."/>
            <person name="McMahon K.D."/>
            <person name="Konstantinidis K.T."/>
            <person name="Eloe-Fadrosh E.A."/>
            <person name="Kyrpides N.C."/>
            <person name="Woyke T."/>
        </authorList>
    </citation>
    <scope>NUCLEOTIDE SEQUENCE</scope>
    <source>
        <strain evidence="2">GVMAG-M-3300024252-29</strain>
    </source>
</reference>
<name>A0A6C0IKE3_9ZZZZ</name>
<dbReference type="EMBL" id="MN740207">
    <property type="protein sequence ID" value="QHT93442.1"/>
    <property type="molecule type" value="Genomic_DNA"/>
</dbReference>
<proteinExistence type="predicted"/>
<dbReference type="AlphaFoldDB" id="A0A6C0IKE3"/>
<evidence type="ECO:0000256" key="1">
    <source>
        <dbReference type="SAM" id="MobiDB-lite"/>
    </source>
</evidence>
<protein>
    <submittedName>
        <fullName evidence="2">Uncharacterized protein</fullName>
    </submittedName>
</protein>